<keyword evidence="9" id="KW-1185">Reference proteome</keyword>
<evidence type="ECO:0000313" key="9">
    <source>
        <dbReference type="Proteomes" id="UP000189857"/>
    </source>
</evidence>
<evidence type="ECO:0000256" key="7">
    <source>
        <dbReference type="SAM" id="Phobius"/>
    </source>
</evidence>
<dbReference type="InterPro" id="IPR003370">
    <property type="entry name" value="Chromate_transpt"/>
</dbReference>
<dbReference type="GO" id="GO:0005886">
    <property type="term" value="C:plasma membrane"/>
    <property type="evidence" value="ECO:0007669"/>
    <property type="project" value="UniProtKB-SubCell"/>
</dbReference>
<name>A0A1T4NX09_9FIRM</name>
<keyword evidence="5 7" id="KW-1133">Transmembrane helix</keyword>
<comment type="similarity">
    <text evidence="2">Belongs to the chromate ion transporter (CHR) (TC 2.A.51) family.</text>
</comment>
<dbReference type="AlphaFoldDB" id="A0A1T4NX09"/>
<feature type="transmembrane region" description="Helical" evidence="7">
    <location>
        <begin position="136"/>
        <end position="154"/>
    </location>
</feature>
<dbReference type="PANTHER" id="PTHR43663">
    <property type="entry name" value="CHROMATE TRANSPORT PROTEIN-RELATED"/>
    <property type="match status" value="1"/>
</dbReference>
<evidence type="ECO:0000313" key="8">
    <source>
        <dbReference type="EMBL" id="SJZ83890.1"/>
    </source>
</evidence>
<accession>A0A1T4NX09</accession>
<evidence type="ECO:0000256" key="3">
    <source>
        <dbReference type="ARBA" id="ARBA00022475"/>
    </source>
</evidence>
<evidence type="ECO:0000256" key="1">
    <source>
        <dbReference type="ARBA" id="ARBA00004651"/>
    </source>
</evidence>
<dbReference type="OrthoDB" id="9788907at2"/>
<evidence type="ECO:0000256" key="4">
    <source>
        <dbReference type="ARBA" id="ARBA00022692"/>
    </source>
</evidence>
<dbReference type="Pfam" id="PF02417">
    <property type="entry name" value="Chromate_transp"/>
    <property type="match status" value="1"/>
</dbReference>
<keyword evidence="3" id="KW-1003">Cell membrane</keyword>
<feature type="transmembrane region" description="Helical" evidence="7">
    <location>
        <begin position="160"/>
        <end position="180"/>
    </location>
</feature>
<comment type="subcellular location">
    <subcellularLocation>
        <location evidence="1">Cell membrane</location>
        <topology evidence="1">Multi-pass membrane protein</topology>
    </subcellularLocation>
</comment>
<feature type="transmembrane region" description="Helical" evidence="7">
    <location>
        <begin position="6"/>
        <end position="29"/>
    </location>
</feature>
<dbReference type="EMBL" id="FUXA01000010">
    <property type="protein sequence ID" value="SJZ83890.1"/>
    <property type="molecule type" value="Genomic_DNA"/>
</dbReference>
<organism evidence="8 9">
    <name type="scientific">Eubacterium ruminantium</name>
    <dbReference type="NCBI Taxonomy" id="42322"/>
    <lineage>
        <taxon>Bacteria</taxon>
        <taxon>Bacillati</taxon>
        <taxon>Bacillota</taxon>
        <taxon>Clostridia</taxon>
        <taxon>Eubacteriales</taxon>
        <taxon>Eubacteriaceae</taxon>
        <taxon>Eubacterium</taxon>
    </lineage>
</organism>
<keyword evidence="4 7" id="KW-0812">Transmembrane</keyword>
<reference evidence="8 9" key="1">
    <citation type="submission" date="2017-02" db="EMBL/GenBank/DDBJ databases">
        <authorList>
            <person name="Peterson S.W."/>
        </authorList>
    </citation>
    <scope>NUCLEOTIDE SEQUENCE [LARGE SCALE GENOMIC DNA]</scope>
    <source>
        <strain evidence="8 9">ATCC 17233</strain>
    </source>
</reference>
<dbReference type="InterPro" id="IPR052518">
    <property type="entry name" value="CHR_Transporter"/>
</dbReference>
<dbReference type="PANTHER" id="PTHR43663:SF1">
    <property type="entry name" value="CHROMATE TRANSPORTER"/>
    <property type="match status" value="1"/>
</dbReference>
<gene>
    <name evidence="8" type="ORF">SAMN02745110_01749</name>
</gene>
<keyword evidence="6 7" id="KW-0472">Membrane</keyword>
<evidence type="ECO:0000256" key="6">
    <source>
        <dbReference type="ARBA" id="ARBA00023136"/>
    </source>
</evidence>
<dbReference type="Proteomes" id="UP000189857">
    <property type="component" value="Unassembled WGS sequence"/>
</dbReference>
<evidence type="ECO:0000256" key="2">
    <source>
        <dbReference type="ARBA" id="ARBA00005262"/>
    </source>
</evidence>
<dbReference type="GO" id="GO:0015109">
    <property type="term" value="F:chromate transmembrane transporter activity"/>
    <property type="evidence" value="ECO:0007669"/>
    <property type="project" value="InterPro"/>
</dbReference>
<evidence type="ECO:0000256" key="5">
    <source>
        <dbReference type="ARBA" id="ARBA00022989"/>
    </source>
</evidence>
<protein>
    <submittedName>
        <fullName evidence="8">Chromate transporter</fullName>
    </submittedName>
</protein>
<feature type="transmembrane region" description="Helical" evidence="7">
    <location>
        <begin position="74"/>
        <end position="95"/>
    </location>
</feature>
<dbReference type="RefSeq" id="WP_078787577.1">
    <property type="nucleotide sequence ID" value="NZ_FMTO01000009.1"/>
</dbReference>
<proteinExistence type="inferred from homology"/>
<sequence>MNGLIELFLTFAKIGAFTFGGGYAMISLIEDICVEKKKWITHDEMMDITVIAESTPGPIAINCATYVGYKKQKFLGAIFATIGMVLPSFVIIFLISKYLDRFLEISWINNAFHGIKIAVGILILDAAVKMLSKAKLTALKIIIIIASCIAMLVINIFSLHIASFVIMLFAAIIGLVSFLINNKTERSKAE</sequence>